<proteinExistence type="predicted"/>
<evidence type="ECO:0000313" key="4">
    <source>
        <dbReference type="Proteomes" id="UP000295497"/>
    </source>
</evidence>
<feature type="compositionally biased region" description="Low complexity" evidence="2">
    <location>
        <begin position="906"/>
        <end position="939"/>
    </location>
</feature>
<feature type="region of interest" description="Disordered" evidence="2">
    <location>
        <begin position="1"/>
        <end position="20"/>
    </location>
</feature>
<feature type="region of interest" description="Disordered" evidence="2">
    <location>
        <begin position="677"/>
        <end position="696"/>
    </location>
</feature>
<dbReference type="RefSeq" id="WP_129578405.1">
    <property type="nucleotide sequence ID" value="NZ_CP012672.1"/>
</dbReference>
<feature type="region of interest" description="Disordered" evidence="2">
    <location>
        <begin position="903"/>
        <end position="942"/>
    </location>
</feature>
<dbReference type="PANTHER" id="PTHR13037:SF24">
    <property type="entry name" value="POLYCOMB PROTEIN PCL-RELATED"/>
    <property type="match status" value="1"/>
</dbReference>
<feature type="compositionally biased region" description="Low complexity" evidence="2">
    <location>
        <begin position="482"/>
        <end position="496"/>
    </location>
</feature>
<feature type="compositionally biased region" description="Pro residues" evidence="2">
    <location>
        <begin position="51"/>
        <end position="60"/>
    </location>
</feature>
<protein>
    <submittedName>
        <fullName evidence="3">Uncharacterized protein</fullName>
    </submittedName>
</protein>
<gene>
    <name evidence="3" type="ORF">SOCE836_075580</name>
</gene>
<evidence type="ECO:0000256" key="1">
    <source>
        <dbReference type="ARBA" id="ARBA00022581"/>
    </source>
</evidence>
<dbReference type="PANTHER" id="PTHR13037">
    <property type="entry name" value="FORMIN"/>
    <property type="match status" value="1"/>
</dbReference>
<evidence type="ECO:0000256" key="2">
    <source>
        <dbReference type="SAM" id="MobiDB-lite"/>
    </source>
</evidence>
<feature type="region of interest" description="Disordered" evidence="2">
    <location>
        <begin position="477"/>
        <end position="496"/>
    </location>
</feature>
<reference evidence="3 4" key="1">
    <citation type="submission" date="2015-09" db="EMBL/GenBank/DDBJ databases">
        <title>Sorangium comparison.</title>
        <authorList>
            <person name="Zaburannyi N."/>
            <person name="Bunk B."/>
            <person name="Overmann J."/>
            <person name="Mueller R."/>
        </authorList>
    </citation>
    <scope>NUCLEOTIDE SEQUENCE [LARGE SCALE GENOMIC DNA]</scope>
    <source>
        <strain evidence="3 4">So ce836</strain>
    </source>
</reference>
<feature type="compositionally biased region" description="Pro residues" evidence="2">
    <location>
        <begin position="682"/>
        <end position="695"/>
    </location>
</feature>
<dbReference type="AlphaFoldDB" id="A0A4P2QXS3"/>
<keyword evidence="1" id="KW-0945">Host-virus interaction</keyword>
<sequence length="1090" mass="110163">MMQSRAAGAPRLAAPPRRSRRAAALLTALALARCGGAPPRPAPQEGRAPAPAHPPPPAPEPLRARWVDASGATAVGPRVAGGTMALLGGRRVLVGSDGAARPETAPCPEPLIELALVPSAAGPRLVGRGVHGVYRFDDPLGAPAVLARSETELLRIGGGPAVVAVWDAASDLPSFLDIETGQPRALPGLPALPLRAVAFRDLRQGAGLFEAAGLAVTADGGASWRPVAPAPPGDGPGTDPAAALLHLSGLRLRGDELLAVAQGAAAPPGQREARILVAEARLAPAGDAAEPGADAPLLRWIRATGRHPLEAAIASGAAWGNAAIAASHGLLARVDLASGALHELAGFARGDWWLSACGVGRAGRSVWVACALGEEGADRRHDPFGVLQVTAGGPLGREPPVLLRSGEAELRVSPSGGAMLLAPCDADEEGSACVRQPSGAWITVRPGTDIHWRGAGPLADGRIAIVRGLWDSDVAPREEPAAEPAPRGGQGREGAAAGAHVAVIDARGREEPLIPLGWLRDGGGDVQVVSPIEEGRDGALSFVVADEAGALTAAVVPRGGEASRARLAGAAHALIHGGRGVAVGEGKVLASTDAGRSWAPVEAPPRALEATAQLGDLLAEPGVLAVNEVGLKIDAYLRVGWGPALPAPGAPAAGPALDVAPLLPHRPPPALPERALACTTQPGPPPAPQGVPPPSSAQEALALLAGGATPGPAGQRRASSVSDRRWGPLSTVAVLEATATDGAARRAGPGRGAAAPRVSWTLRWLDPTEPGARVRSWTGPAPEGVGYDAILTRFAASGDRIVFGVRASGRDLLVRARPGRGPEAVEAPQELMPEAEVAFGEAPDGPIAWLHGPSLIAWRSGEAPRPIASVASRGARALGQPTAAGVPLLLGFRDLTLGRTVPIPPAEKAAPGAPAQRGARGASRETAAPGAPPETAVPAKAPPLLPLDGWEIAPNVRAELTRLPACPARPRGARFVLDRASAAATLDGRGATASTAVYDVRVSGRDACVAKIAALIEPSRRTEAPPSARPGAGEIAFVRADLAAQRAEGGERGIGEGAGRLGGTARGAVRGTVTARGTARRLACSLPVRP</sequence>
<dbReference type="EMBL" id="CP012672">
    <property type="protein sequence ID" value="AUX35367.1"/>
    <property type="molecule type" value="Genomic_DNA"/>
</dbReference>
<dbReference type="Proteomes" id="UP000295497">
    <property type="component" value="Chromosome"/>
</dbReference>
<name>A0A4P2QXS3_SORCE</name>
<accession>A0A4P2QXS3</accession>
<evidence type="ECO:0000313" key="3">
    <source>
        <dbReference type="EMBL" id="AUX35367.1"/>
    </source>
</evidence>
<feature type="region of interest" description="Disordered" evidence="2">
    <location>
        <begin position="34"/>
        <end position="61"/>
    </location>
</feature>
<organism evidence="3 4">
    <name type="scientific">Sorangium cellulosum</name>
    <name type="common">Polyangium cellulosum</name>
    <dbReference type="NCBI Taxonomy" id="56"/>
    <lineage>
        <taxon>Bacteria</taxon>
        <taxon>Pseudomonadati</taxon>
        <taxon>Myxococcota</taxon>
        <taxon>Polyangia</taxon>
        <taxon>Polyangiales</taxon>
        <taxon>Polyangiaceae</taxon>
        <taxon>Sorangium</taxon>
    </lineage>
</organism>